<dbReference type="InterPro" id="IPR001680">
    <property type="entry name" value="WD40_rpt"/>
</dbReference>
<organism evidence="4 5">
    <name type="scientific">Rhizoctonia solani</name>
    <dbReference type="NCBI Taxonomy" id="456999"/>
    <lineage>
        <taxon>Eukaryota</taxon>
        <taxon>Fungi</taxon>
        <taxon>Dikarya</taxon>
        <taxon>Basidiomycota</taxon>
        <taxon>Agaricomycotina</taxon>
        <taxon>Agaricomycetes</taxon>
        <taxon>Cantharellales</taxon>
        <taxon>Ceratobasidiaceae</taxon>
        <taxon>Rhizoctonia</taxon>
    </lineage>
</organism>
<feature type="region of interest" description="Disordered" evidence="3">
    <location>
        <begin position="152"/>
        <end position="171"/>
    </location>
</feature>
<dbReference type="InterPro" id="IPR036322">
    <property type="entry name" value="WD40_repeat_dom_sf"/>
</dbReference>
<evidence type="ECO:0000256" key="3">
    <source>
        <dbReference type="SAM" id="MobiDB-lite"/>
    </source>
</evidence>
<evidence type="ECO:0000256" key="1">
    <source>
        <dbReference type="ARBA" id="ARBA00022574"/>
    </source>
</evidence>
<dbReference type="InterPro" id="IPR052234">
    <property type="entry name" value="U5_snRNP_Component"/>
</dbReference>
<keyword evidence="2" id="KW-0677">Repeat</keyword>
<accession>A0A8H2WYV6</accession>
<evidence type="ECO:0000313" key="5">
    <source>
        <dbReference type="Proteomes" id="UP000663888"/>
    </source>
</evidence>
<dbReference type="SMART" id="SM00320">
    <property type="entry name" value="WD40"/>
    <property type="match status" value="2"/>
</dbReference>
<protein>
    <submittedName>
        <fullName evidence="4">Uncharacterized protein</fullName>
    </submittedName>
</protein>
<dbReference type="Gene3D" id="2.130.10.10">
    <property type="entry name" value="YVTN repeat-like/Quinoprotein amine dehydrogenase"/>
    <property type="match status" value="1"/>
</dbReference>
<dbReference type="GO" id="GO:0071013">
    <property type="term" value="C:catalytic step 2 spliceosome"/>
    <property type="evidence" value="ECO:0007669"/>
    <property type="project" value="TreeGrafter"/>
</dbReference>
<gene>
    <name evidence="4" type="ORF">RDB_LOCUS8466</name>
</gene>
<comment type="caution">
    <text evidence="4">The sequence shown here is derived from an EMBL/GenBank/DDBJ whole genome shotgun (WGS) entry which is preliminary data.</text>
</comment>
<dbReference type="Proteomes" id="UP000663888">
    <property type="component" value="Unassembled WGS sequence"/>
</dbReference>
<dbReference type="SUPFAM" id="SSF50978">
    <property type="entry name" value="WD40 repeat-like"/>
    <property type="match status" value="1"/>
</dbReference>
<proteinExistence type="predicted"/>
<dbReference type="PANTHER" id="PTHR44006">
    <property type="entry name" value="U5 SMALL NUCLEAR RIBONUCLEOPROTEIN 40 KDA PROTEIN"/>
    <property type="match status" value="1"/>
</dbReference>
<evidence type="ECO:0000256" key="2">
    <source>
        <dbReference type="ARBA" id="ARBA00022737"/>
    </source>
</evidence>
<name>A0A8H2WYV6_9AGAM</name>
<keyword evidence="1" id="KW-0853">WD repeat</keyword>
<evidence type="ECO:0000313" key="4">
    <source>
        <dbReference type="EMBL" id="CAE6407089.1"/>
    </source>
</evidence>
<dbReference type="InterPro" id="IPR015943">
    <property type="entry name" value="WD40/YVTN_repeat-like_dom_sf"/>
</dbReference>
<dbReference type="AlphaFoldDB" id="A0A8H2WYV6"/>
<dbReference type="GO" id="GO:0003723">
    <property type="term" value="F:RNA binding"/>
    <property type="evidence" value="ECO:0007669"/>
    <property type="project" value="TreeGrafter"/>
</dbReference>
<reference evidence="4" key="1">
    <citation type="submission" date="2021-01" db="EMBL/GenBank/DDBJ databases">
        <authorList>
            <person name="Kaushik A."/>
        </authorList>
    </citation>
    <scope>NUCLEOTIDE SEQUENCE</scope>
    <source>
        <strain evidence="4">AG4-R118</strain>
    </source>
</reference>
<dbReference type="PANTHER" id="PTHR44006:SF1">
    <property type="entry name" value="U5 SMALL NUCLEAR RIBONUCLEOPROTEIN 40 KDA PROTEIN"/>
    <property type="match status" value="1"/>
</dbReference>
<sequence length="639" mass="71011">MTTMTLPDAIQTRLSGLEKRLSECELKLNRLGKAKKHEERDKVRNEEFIGVFKDTCALVREAELADAPYLMELAKLADKILDDGVGYSYGRKTNMAESNKGVYDFMPSWAHEDGDRPLIKDEDGGKFPLPHGGVESLLRILKPPLGENDPDFSPFKIEPWSKSSKRHPKSTDLARFRPDLPVLTPILDNPIAASVLDARCDISSSRCAAPIRFLMNSGNKCLALTGMGGFKNRSPALQYLFLDQPLAPSTGSLDLRWYEPGLSGVAFHGAIDESRRLIFVGDDDRIKSYEWGSPEDIYKEPLPVHTLRTQSSRGPMTILPNGLLVRAGKGGASVFDTNTLPTHGPDGTDTIGELMDTANLDITRDDEIEPSSGSAATSHIKFLDQPNLKPNVWQPLPTTPSTVLCAEYAREAGKYSCVGIDLETGRSTAYYLGHGADVSAFSVSSDSPQLFMTACNDGFARLFDLRRPLPVVTLDSTGQSEFCESVALAHPDGIPIVFTGTHKREQIKVWDVRARACVYELATGNNAVQSLAWDAQNHCLYAATECEYMDRHGYRRGYRRAKIPKGQRFGIMGGDGKIEYYEDEDDGRCWPEAAWHREDYFGYLFDAGDHRIFRYAFKEDPKSSAVPEYGDASVNESYW</sequence>
<dbReference type="EMBL" id="CAJMWX010000191">
    <property type="protein sequence ID" value="CAE6407089.1"/>
    <property type="molecule type" value="Genomic_DNA"/>
</dbReference>